<keyword evidence="9" id="KW-1185">Reference proteome</keyword>
<dbReference type="PIRSF" id="PIRSF002030">
    <property type="entry name" value="Globin_Protozoa/Cyanobacteria"/>
    <property type="match status" value="1"/>
</dbReference>
<feature type="region of interest" description="Disordered" evidence="7">
    <location>
        <begin position="1"/>
        <end position="24"/>
    </location>
</feature>
<comment type="cofactor">
    <cofactor evidence="6">
        <name>heme</name>
        <dbReference type="ChEBI" id="CHEBI:30413"/>
    </cofactor>
</comment>
<evidence type="ECO:0000256" key="3">
    <source>
        <dbReference type="ARBA" id="ARBA00022617"/>
    </source>
</evidence>
<evidence type="ECO:0000256" key="7">
    <source>
        <dbReference type="SAM" id="MobiDB-lite"/>
    </source>
</evidence>
<organism evidence="8 9">
    <name type="scientific">Candidatus Methylocalor cossyra</name>
    <dbReference type="NCBI Taxonomy" id="3108543"/>
    <lineage>
        <taxon>Bacteria</taxon>
        <taxon>Pseudomonadati</taxon>
        <taxon>Pseudomonadota</taxon>
        <taxon>Gammaproteobacteria</taxon>
        <taxon>Methylococcales</taxon>
        <taxon>Methylococcaceae</taxon>
        <taxon>Candidatus Methylocalor</taxon>
    </lineage>
</organism>
<reference evidence="8 9" key="1">
    <citation type="submission" date="2024-04" db="EMBL/GenBank/DDBJ databases">
        <authorList>
            <person name="Cremers G."/>
        </authorList>
    </citation>
    <scope>NUCLEOTIDE SEQUENCE [LARGE SCALE GENOMIC DNA]</scope>
    <source>
        <strain evidence="8">MeCH1-AG</strain>
    </source>
</reference>
<dbReference type="Gene3D" id="1.10.490.10">
    <property type="entry name" value="Globins"/>
    <property type="match status" value="1"/>
</dbReference>
<sequence>MTQETQPNRAQGGGQDNPSLYQQLGGEPAVDKAVDIFYRKVLSDPRISHFFDDVDMERQAAKQKAFLTMAFGGPHNYTGLDMRRGHAHLLQRGLNDSHVDAVIEHLSATLRELSVPEHLVQQVVAIAEGARNDVLGR</sequence>
<evidence type="ECO:0000313" key="8">
    <source>
        <dbReference type="EMBL" id="CAL1240435.1"/>
    </source>
</evidence>
<dbReference type="SUPFAM" id="SSF46458">
    <property type="entry name" value="Globin-like"/>
    <property type="match status" value="1"/>
</dbReference>
<comment type="similarity">
    <text evidence="1 6">Belongs to the truncated hemoglobin family. Group I subfamily.</text>
</comment>
<dbReference type="InterPro" id="IPR012292">
    <property type="entry name" value="Globin/Proto"/>
</dbReference>
<dbReference type="Proteomes" id="UP001497493">
    <property type="component" value="Chromosome"/>
</dbReference>
<keyword evidence="3 6" id="KW-0349">Heme</keyword>
<dbReference type="EMBL" id="OZ026884">
    <property type="protein sequence ID" value="CAL1240435.1"/>
    <property type="molecule type" value="Genomic_DNA"/>
</dbReference>
<protein>
    <recommendedName>
        <fullName evidence="6">Group 1 truncated hemoglobin</fullName>
    </recommendedName>
</protein>
<evidence type="ECO:0000256" key="6">
    <source>
        <dbReference type="PIRNR" id="PIRNR002030"/>
    </source>
</evidence>
<evidence type="ECO:0000256" key="1">
    <source>
        <dbReference type="ARBA" id="ARBA00009660"/>
    </source>
</evidence>
<keyword evidence="4 6" id="KW-0479">Metal-binding</keyword>
<dbReference type="InterPro" id="IPR001486">
    <property type="entry name" value="Hemoglobin_trunc"/>
</dbReference>
<keyword evidence="2 6" id="KW-0813">Transport</keyword>
<keyword evidence="6" id="KW-0561">Oxygen transport</keyword>
<dbReference type="RefSeq" id="WP_348757031.1">
    <property type="nucleotide sequence ID" value="NZ_OZ026884.1"/>
</dbReference>
<evidence type="ECO:0000256" key="5">
    <source>
        <dbReference type="ARBA" id="ARBA00023004"/>
    </source>
</evidence>
<evidence type="ECO:0000256" key="4">
    <source>
        <dbReference type="ARBA" id="ARBA00022723"/>
    </source>
</evidence>
<dbReference type="InterPro" id="IPR016339">
    <property type="entry name" value="Hemoglobin_trunc_I"/>
</dbReference>
<evidence type="ECO:0000313" key="9">
    <source>
        <dbReference type="Proteomes" id="UP001497493"/>
    </source>
</evidence>
<evidence type="ECO:0000256" key="2">
    <source>
        <dbReference type="ARBA" id="ARBA00022448"/>
    </source>
</evidence>
<gene>
    <name evidence="8" type="primary">glbN</name>
    <name evidence="8" type="ORF">MECH1_V1_1659</name>
</gene>
<dbReference type="InterPro" id="IPR009050">
    <property type="entry name" value="Globin-like_sf"/>
</dbReference>
<accession>A0ABM9NIJ1</accession>
<name>A0ABM9NIJ1_9GAMM</name>
<dbReference type="CDD" id="cd00454">
    <property type="entry name" value="TrHb1_N"/>
    <property type="match status" value="1"/>
</dbReference>
<dbReference type="Pfam" id="PF01152">
    <property type="entry name" value="Bac_globin"/>
    <property type="match status" value="1"/>
</dbReference>
<proteinExistence type="inferred from homology"/>
<keyword evidence="5 6" id="KW-0408">Iron</keyword>